<dbReference type="EMBL" id="AOHD02000048">
    <property type="protein sequence ID" value="EQA79502.1"/>
    <property type="molecule type" value="Genomic_DNA"/>
</dbReference>
<proteinExistence type="predicted"/>
<comment type="caution">
    <text evidence="1">The sequence shown here is derived from an EMBL/GenBank/DDBJ whole genome shotgun (WGS) entry which is preliminary data.</text>
</comment>
<sequence length="60" mass="7456">MEFSRNTDSFHYSSLKYGFRRWFLRENMSLTCRFPYLNLIPKVPEKRTLILSILFFFCFF</sequence>
<keyword evidence="2" id="KW-1185">Reference proteome</keyword>
<dbReference type="Proteomes" id="UP000015445">
    <property type="component" value="Unassembled WGS sequence"/>
</dbReference>
<gene>
    <name evidence="1" type="ORF">LEP1GSC193_0458</name>
</gene>
<evidence type="ECO:0000313" key="1">
    <source>
        <dbReference type="EMBL" id="EQA79502.1"/>
    </source>
</evidence>
<dbReference type="AlphaFoldDB" id="T0FZX4"/>
<accession>T0FZX4</accession>
<evidence type="ECO:0000313" key="2">
    <source>
        <dbReference type="Proteomes" id="UP000015445"/>
    </source>
</evidence>
<organism evidence="1 2">
    <name type="scientific">Leptospira alstonii serovar Pingchang str. 80-412</name>
    <dbReference type="NCBI Taxonomy" id="1218564"/>
    <lineage>
        <taxon>Bacteria</taxon>
        <taxon>Pseudomonadati</taxon>
        <taxon>Spirochaetota</taxon>
        <taxon>Spirochaetia</taxon>
        <taxon>Leptospirales</taxon>
        <taxon>Leptospiraceae</taxon>
        <taxon>Leptospira</taxon>
    </lineage>
</organism>
<protein>
    <submittedName>
        <fullName evidence="1">Uncharacterized protein</fullName>
    </submittedName>
</protein>
<name>T0FZX4_9LEPT</name>
<reference evidence="1" key="1">
    <citation type="submission" date="2013-05" db="EMBL/GenBank/DDBJ databases">
        <authorList>
            <person name="Harkins D.M."/>
            <person name="Durkin A.S."/>
            <person name="Brinkac L.M."/>
            <person name="Haft D.H."/>
            <person name="Selengut J.D."/>
            <person name="Sanka R."/>
            <person name="DePew J."/>
            <person name="Purushe J."/>
            <person name="Galloway R.L."/>
            <person name="Vinetz J.M."/>
            <person name="Sutton G.G."/>
            <person name="Nierman W.C."/>
            <person name="Fouts D.E."/>
        </authorList>
    </citation>
    <scope>NUCLEOTIDE SEQUENCE [LARGE SCALE GENOMIC DNA]</scope>
    <source>
        <strain evidence="1">80-412</strain>
    </source>
</reference>